<keyword evidence="1" id="KW-1133">Transmembrane helix</keyword>
<keyword evidence="1" id="KW-0812">Transmembrane</keyword>
<feature type="domain" description="Phosphatidic acid phosphatase type 2/haloperoxidase" evidence="2">
    <location>
        <begin position="137"/>
        <end position="201"/>
    </location>
</feature>
<evidence type="ECO:0000313" key="4">
    <source>
        <dbReference type="Proteomes" id="UP001174209"/>
    </source>
</evidence>
<dbReference type="RefSeq" id="WP_301227530.1">
    <property type="nucleotide sequence ID" value="NZ_JAROCG010000001.1"/>
</dbReference>
<evidence type="ECO:0000259" key="2">
    <source>
        <dbReference type="Pfam" id="PF01569"/>
    </source>
</evidence>
<protein>
    <submittedName>
        <fullName evidence="3">Phosphatase PAP2 family protein</fullName>
    </submittedName>
</protein>
<feature type="transmembrane region" description="Helical" evidence="1">
    <location>
        <begin position="48"/>
        <end position="69"/>
    </location>
</feature>
<feature type="transmembrane region" description="Helical" evidence="1">
    <location>
        <begin position="141"/>
        <end position="163"/>
    </location>
</feature>
<dbReference type="Gene3D" id="1.20.144.10">
    <property type="entry name" value="Phosphatidic acid phosphatase type 2/haloperoxidase"/>
    <property type="match status" value="1"/>
</dbReference>
<dbReference type="SUPFAM" id="SSF48317">
    <property type="entry name" value="Acid phosphatase/Vanadium-dependent haloperoxidase"/>
    <property type="match status" value="1"/>
</dbReference>
<keyword evidence="4" id="KW-1185">Reference proteome</keyword>
<feature type="transmembrane region" description="Helical" evidence="1">
    <location>
        <begin position="183"/>
        <end position="203"/>
    </location>
</feature>
<feature type="transmembrane region" description="Helical" evidence="1">
    <location>
        <begin position="89"/>
        <end position="109"/>
    </location>
</feature>
<keyword evidence="1" id="KW-0472">Membrane</keyword>
<proteinExistence type="predicted"/>
<feature type="transmembrane region" description="Helical" evidence="1">
    <location>
        <begin position="16"/>
        <end position="36"/>
    </location>
</feature>
<name>A0ABT8K259_9MICC</name>
<dbReference type="Pfam" id="PF01569">
    <property type="entry name" value="PAP2"/>
    <property type="match status" value="1"/>
</dbReference>
<sequence>MTASGTARERSAGRSLAAAISEVFAPAILVSAFLLVAAVRSAGGPGGILPGAIAVVFTAALPFAGVLLLVHSGHLVDHHISDRRQRGPVLAATLVSIGVGLLLLTLLHAPWAVTGTVLCTVGGVVVVLVVNLWWKLSAHSAVAVFFVVGIVALFGPKAAPLLLVPPAVGWSRVRLRAHSPGQVWAGCLLGAVIGAAFAVFVAGR</sequence>
<organism evidence="3 4">
    <name type="scientific">Arthrobacter burdickii</name>
    <dbReference type="NCBI Taxonomy" id="3035920"/>
    <lineage>
        <taxon>Bacteria</taxon>
        <taxon>Bacillati</taxon>
        <taxon>Actinomycetota</taxon>
        <taxon>Actinomycetes</taxon>
        <taxon>Micrococcales</taxon>
        <taxon>Micrococcaceae</taxon>
        <taxon>Arthrobacter</taxon>
    </lineage>
</organism>
<dbReference type="Proteomes" id="UP001174209">
    <property type="component" value="Unassembled WGS sequence"/>
</dbReference>
<reference evidence="3" key="1">
    <citation type="submission" date="2023-06" db="EMBL/GenBank/DDBJ databases">
        <title>MT1 and MT2 Draft Genomes of Novel Species.</title>
        <authorList>
            <person name="Venkateswaran K."/>
        </authorList>
    </citation>
    <scope>NUCLEOTIDE SEQUENCE</scope>
    <source>
        <strain evidence="3">IIF3SC-B10</strain>
    </source>
</reference>
<dbReference type="EMBL" id="JAROCG010000001">
    <property type="protein sequence ID" value="MDN4611516.1"/>
    <property type="molecule type" value="Genomic_DNA"/>
</dbReference>
<evidence type="ECO:0000313" key="3">
    <source>
        <dbReference type="EMBL" id="MDN4611516.1"/>
    </source>
</evidence>
<feature type="transmembrane region" description="Helical" evidence="1">
    <location>
        <begin position="115"/>
        <end position="134"/>
    </location>
</feature>
<accession>A0ABT8K259</accession>
<comment type="caution">
    <text evidence="3">The sequence shown here is derived from an EMBL/GenBank/DDBJ whole genome shotgun (WGS) entry which is preliminary data.</text>
</comment>
<gene>
    <name evidence="3" type="ORF">P5G52_11645</name>
</gene>
<dbReference type="InterPro" id="IPR036938">
    <property type="entry name" value="PAP2/HPO_sf"/>
</dbReference>
<dbReference type="InterPro" id="IPR000326">
    <property type="entry name" value="PAP2/HPO"/>
</dbReference>
<evidence type="ECO:0000256" key="1">
    <source>
        <dbReference type="SAM" id="Phobius"/>
    </source>
</evidence>